<proteinExistence type="predicted"/>
<sequence length="126" mass="13862">MGLMLFPGDGDVTSPDVEWTYSGFASFRGWLARIEGFTLDDMDGFGGERPWSSVHTTLAPLLDHPDDHGELTPAQCAAILPRLEEVHDDHVADDSDPDVRQHVEDVGRLITVLRICVAKDAELCFG</sequence>
<evidence type="ECO:0000313" key="2">
    <source>
        <dbReference type="Proteomes" id="UP000027632"/>
    </source>
</evidence>
<gene>
    <name evidence="1" type="ORF">DJ64_27145</name>
</gene>
<accession>A0ABR4TB77</accession>
<protein>
    <submittedName>
        <fullName evidence="1">Uncharacterized protein</fullName>
    </submittedName>
</protein>
<organism evidence="1 2">
    <name type="scientific">Streptomyces griseorubens</name>
    <dbReference type="NCBI Taxonomy" id="66897"/>
    <lineage>
        <taxon>Bacteria</taxon>
        <taxon>Bacillati</taxon>
        <taxon>Actinomycetota</taxon>
        <taxon>Actinomycetes</taxon>
        <taxon>Kitasatosporales</taxon>
        <taxon>Streptomycetaceae</taxon>
        <taxon>Streptomyces</taxon>
        <taxon>Streptomyces althioticus group</taxon>
    </lineage>
</organism>
<evidence type="ECO:0000313" key="1">
    <source>
        <dbReference type="EMBL" id="KEG44291.1"/>
    </source>
</evidence>
<dbReference type="Proteomes" id="UP000027632">
    <property type="component" value="Unassembled WGS sequence"/>
</dbReference>
<dbReference type="RefSeq" id="WP_037637698.1">
    <property type="nucleotide sequence ID" value="NZ_KL503830.1"/>
</dbReference>
<reference evidence="1 2" key="1">
    <citation type="submission" date="2014-04" db="EMBL/GenBank/DDBJ databases">
        <title>Draft genome sequence of the novel Streptomyces griseorubens JSD-1 playing a role in carbon and nitrogen cycle.</title>
        <authorList>
            <consortium name="Shanghai Jiao Tong University"/>
            <person name="Feng H."/>
            <person name="Sun Y."/>
            <person name="Zhi Y."/>
            <person name="Mao L."/>
            <person name="Luo Y."/>
            <person name="Wei X."/>
            <person name="Zhou P."/>
        </authorList>
    </citation>
    <scope>NUCLEOTIDE SEQUENCE [LARGE SCALE GENOMIC DNA]</scope>
    <source>
        <strain evidence="1 2">JSD-1</strain>
    </source>
</reference>
<dbReference type="EMBL" id="JJMG01000004">
    <property type="protein sequence ID" value="KEG44291.1"/>
    <property type="molecule type" value="Genomic_DNA"/>
</dbReference>
<name>A0ABR4TB77_9ACTN</name>
<keyword evidence="2" id="KW-1185">Reference proteome</keyword>
<comment type="caution">
    <text evidence="1">The sequence shown here is derived from an EMBL/GenBank/DDBJ whole genome shotgun (WGS) entry which is preliminary data.</text>
</comment>